<evidence type="ECO:0000256" key="1">
    <source>
        <dbReference type="SAM" id="SignalP"/>
    </source>
</evidence>
<dbReference type="Proteomes" id="UP001065549">
    <property type="component" value="Unassembled WGS sequence"/>
</dbReference>
<reference evidence="2" key="1">
    <citation type="submission" date="2022-09" db="EMBL/GenBank/DDBJ databases">
        <title>Culturomic study of gut microbiota in children with autism spectrum disorder.</title>
        <authorList>
            <person name="Efimov B.A."/>
            <person name="Chaplin A.V."/>
            <person name="Sokolova S.R."/>
            <person name="Pikina A.P."/>
            <person name="Korzhanova M."/>
            <person name="Belova V."/>
            <person name="Korostin D."/>
        </authorList>
    </citation>
    <scope>NUCLEOTIDE SEQUENCE</scope>
    <source>
        <strain evidence="2">ASD5510</strain>
    </source>
</reference>
<proteinExistence type="predicted"/>
<organism evidence="2 3">
    <name type="scientific">Hominibacterium faecale</name>
    <dbReference type="NCBI Taxonomy" id="2839743"/>
    <lineage>
        <taxon>Bacteria</taxon>
        <taxon>Bacillati</taxon>
        <taxon>Bacillota</taxon>
        <taxon>Clostridia</taxon>
        <taxon>Peptostreptococcales</taxon>
        <taxon>Anaerovoracaceae</taxon>
        <taxon>Hominibacterium</taxon>
    </lineage>
</organism>
<comment type="caution">
    <text evidence="2">The sequence shown here is derived from an EMBL/GenBank/DDBJ whole genome shotgun (WGS) entry which is preliminary data.</text>
</comment>
<dbReference type="AlphaFoldDB" id="A0A9J6QT83"/>
<accession>A0A9J6QT83</accession>
<feature type="chain" id="PRO_5039918794" description="Lipoprotein" evidence="1">
    <location>
        <begin position="23"/>
        <end position="265"/>
    </location>
</feature>
<gene>
    <name evidence="2" type="ORF">OBO34_05360</name>
</gene>
<protein>
    <recommendedName>
        <fullName evidence="4">Lipoprotein</fullName>
    </recommendedName>
</protein>
<evidence type="ECO:0008006" key="4">
    <source>
        <dbReference type="Google" id="ProtNLM"/>
    </source>
</evidence>
<evidence type="ECO:0000313" key="3">
    <source>
        <dbReference type="Proteomes" id="UP001065549"/>
    </source>
</evidence>
<dbReference type="PROSITE" id="PS51257">
    <property type="entry name" value="PROKAR_LIPOPROTEIN"/>
    <property type="match status" value="1"/>
</dbReference>
<feature type="signal peptide" evidence="1">
    <location>
        <begin position="1"/>
        <end position="22"/>
    </location>
</feature>
<keyword evidence="1" id="KW-0732">Signal</keyword>
<dbReference type="RefSeq" id="WP_253019633.1">
    <property type="nucleotide sequence ID" value="NZ_JAOSHN010000002.1"/>
</dbReference>
<sequence>MKKKLVCLGLALILGAALTACGKTDDASMDGKEALDAVKSLQENLRTISSAQIHAKIESTMKSGDASKTTTAKTEVKAELAANQNKGTDMKISQKETIDGVERQSTIYIKGKQAYLDTGTEKIRAAADQIPVTAAALGQYLLDGINEESLKNLDKKEEKDGYVYQLTVDDGQFMEYLGKIAVPSGAAASDTAADIEKLELRITADQGNIPKTVQMDCVYSMDPDSKGEKPLRESYQAQIEYRSINSGLTIDFPDFSRYKAINTEK</sequence>
<keyword evidence="3" id="KW-1185">Reference proteome</keyword>
<evidence type="ECO:0000313" key="2">
    <source>
        <dbReference type="EMBL" id="MCU7377783.1"/>
    </source>
</evidence>
<dbReference type="EMBL" id="JAOSHN010000002">
    <property type="protein sequence ID" value="MCU7377783.1"/>
    <property type="molecule type" value="Genomic_DNA"/>
</dbReference>
<name>A0A9J6QT83_9FIRM</name>